<accession>A0A2M8Z0G8</accession>
<dbReference type="Pfam" id="PF05402">
    <property type="entry name" value="PqqD"/>
    <property type="match status" value="1"/>
</dbReference>
<dbReference type="OrthoDB" id="308521at2"/>
<protein>
    <submittedName>
        <fullName evidence="1">Coenzyme PQQ synthesis protein D (PqqD)</fullName>
    </submittedName>
</protein>
<gene>
    <name evidence="1" type="ORF">H171_0384</name>
</gene>
<dbReference type="EMBL" id="PGET01000001">
    <property type="protein sequence ID" value="PJJ26936.1"/>
    <property type="molecule type" value="Genomic_DNA"/>
</dbReference>
<dbReference type="InterPro" id="IPR008792">
    <property type="entry name" value="PQQD"/>
</dbReference>
<sequence>MLNDKDEVLNLIFKISDKLEYEVDKNGIVTMLMKQDHKIQRVFRKLGFKIPEYKRITMDEYGSCVFLQIDGSKTIREIGKSLEETYGDKVEPLYERLLLFVSHLEQQFHYIENTGRVKERV</sequence>
<evidence type="ECO:0000313" key="2">
    <source>
        <dbReference type="Proteomes" id="UP000231092"/>
    </source>
</evidence>
<name>A0A2M8Z0G8_9FIRM</name>
<dbReference type="RefSeq" id="WP_100303632.1">
    <property type="nucleotide sequence ID" value="NZ_PGET01000001.1"/>
</dbReference>
<dbReference type="AlphaFoldDB" id="A0A2M8Z0G8"/>
<comment type="caution">
    <text evidence="1">The sequence shown here is derived from an EMBL/GenBank/DDBJ whole genome shotgun (WGS) entry which is preliminary data.</text>
</comment>
<evidence type="ECO:0000313" key="1">
    <source>
        <dbReference type="EMBL" id="PJJ26936.1"/>
    </source>
</evidence>
<organism evidence="1 2">
    <name type="scientific">[Clostridium] celerecrescens 18A</name>
    <dbReference type="NCBI Taxonomy" id="1286362"/>
    <lineage>
        <taxon>Bacteria</taxon>
        <taxon>Bacillati</taxon>
        <taxon>Bacillota</taxon>
        <taxon>Clostridia</taxon>
        <taxon>Lachnospirales</taxon>
        <taxon>Lachnospiraceae</taxon>
        <taxon>Lacrimispora</taxon>
    </lineage>
</organism>
<reference evidence="1 2" key="1">
    <citation type="submission" date="2017-11" db="EMBL/GenBank/DDBJ databases">
        <title>Understudied soil microbes with underappreciated capabilities: Untangling the Clostridium saccharolyticum group.</title>
        <authorList>
            <person name="Leschine S."/>
        </authorList>
    </citation>
    <scope>NUCLEOTIDE SEQUENCE [LARGE SCALE GENOMIC DNA]</scope>
    <source>
        <strain evidence="1 2">18A</strain>
    </source>
</reference>
<dbReference type="Proteomes" id="UP000231092">
    <property type="component" value="Unassembled WGS sequence"/>
</dbReference>
<proteinExistence type="predicted"/>